<dbReference type="OrthoDB" id="26681at2759"/>
<dbReference type="Gene3D" id="2.60.120.200">
    <property type="match status" value="1"/>
</dbReference>
<gene>
    <name evidence="10" type="ORF">CHGG_06379</name>
</gene>
<dbReference type="eggNOG" id="KOG1786">
    <property type="taxonomic scope" value="Eukaryota"/>
</dbReference>
<dbReference type="InterPro" id="IPR015943">
    <property type="entry name" value="WD40/YVTN_repeat-like_dom_sf"/>
</dbReference>
<evidence type="ECO:0000313" key="11">
    <source>
        <dbReference type="Proteomes" id="UP000001056"/>
    </source>
</evidence>
<sequence>MLPVRSRRYRASTSASTLQTSKATEVLQALLERLTGIAASSPGGPYPKIQELADQIRQIHQHLAAAPPPSPPQDDFRHLCGFQTLLDVLRSFSGYYNPNKRDETERKAIFDLLHVVLATLSTAFRGHPGNKGILPGQSGRRWKGHRGTDNSQHCVLTEAERAKALPLCRSLMQLGVDQLADAQFLLNRRDPATSEFCLDMTEKYAGPPFIQFDLSLHGHSSVELPNLGRSFPPQAAPGYTFTGWIRVDKFDPKSHTTLFGVFDSTQTCFLLAYLEKDTKNFILQTSVTSSRPSVRFKSVVFQEHQWYHIALVHRRPKTMVASKASLYVNGEFAEQIRAAYPNPPPPSNASTESFVSFSSNNSKTNPVQGFLGTPRGLAAQLGPGLVKSRWSLASAHLFEDVLSDDLLAVYYRLGVRYQGNFQDCLGAFQTYEASAALGLRNEVFHPGKDDNSDILKAIRDKASTIVPEHRVLLSHFPRAVFPADGKFMDSLLFRSLSRNSASSVFHATVKSGAAVAINGAVPCVNDALVKLNGTSLLTGDPVVATPYYFDDNLWRLGGFTPVALKLVERSSSSDELLRSVELMFHCISNSWRNSEAMERDKGYTILSMLLRAKLGYGVPGSDTQSQTWRLSLTNEARDRLGFQLLSLILHFIGYKHADPIESFIINPLAYRVLLIDPDTWRRSSSLAQELYYKQFVTFAVKSKHHQFNSRRLLRMRIIKRLLDALKAEPISEHVMPHFMASFESLVKCNYNAEVHRSIALFITYAFHTPPGSLPRTPKPASANSRSATPGLTALRRPTAENIPLASSTGSRMLGKKELGVSILEMYTRLLCEKTNSADIQKFAKTVTNKVIFTTGPKNKKKEYVLTSGQWLLYLLAENDPEIVVLGCKILARLLVTQPSGYTAKFASKTGGFWIMAYRLKQWWDISTLWPILFSILFGYDVAKINFDKSFDFFSLLEIFGSSQVVFPDLLPVITSMLQHGLRDVLRYQDDPDSPAGDLSTTRGSQENLDIVRTRPRARSMELGKALEPRKTQLTDKERVAAHAAVLQTVVRFLADMHTRSANFREFALSSDYVRHLFAALYPIIVSSDPVTAEIELNSKDALNFEGGDVIIKPVPGSSSTAIPIIRTATSAPVDIQPPSPSPGRGTPLRRPSSFILVTSQSPPAAPVPAPARLNHVMSPKKRPTTRNTSNAVLEGVLELIVGVFADQVMVKKEFPGFGLLVKVPPGFQEHRAYFETYILRNVITHLKNTIQLDQKTLTEPKILQNLARLNLHVAEAVFEGSFMNGAETMIEFTGTVLEYLQRPDVSSLKSVRLCSTAVATIRSSFLKFTLLRLSDMDDPETKDSEALSTMEQLLYWQTVLLGCLSMDDDYMKLVWYQLYNKLVDPRHQIRRVAATLWRIMLVQKPQESTAIFQQTMTPDQRSLARGFERLTELDDMAFLDWVDQHRPSLDILFFGGMSKSWEDFVGLENQRTADMARIRVKSRKDKLRHWHTESLERDNILLRHEMANSAWMKSIYFTEHFKHQRLLQDLQDDNAFLASTFAKMERDLCRPGAVFSEPQIIKWKLDRTEGRNRMRLRLLPQYPDPEQQDFQPKKNNGPTGSSKPNVLTGNAAAAQGTRPTSPAPPAPVEAGSDSKSDEPDISAEPEPISEAADQQSVAPEDDFELVDDPNEPEGDDTFEDKNRKVMRRLQQGDAVQNVFNISRIIGLDASEGILIIGKEALYIMDNLFQSADGEIVNVWQAPSDERDPFSIIITGGNPSERRQNQGRIDQESRSWKWQDVLSISKRRFLFRDVAIEIFFTDGRSYLLTAINPTMRDEIYSRLTSMTPHTNNPSLLPNPEDLWRLESLRFTEEAPQTLGAKFGSIFNSSAWNPMMRRWQRGEMSNFHYLMLVNTMAGRTFNDLTQYPVFPWVLADYTSEELDLNNPASFRDLSKPMGAQSPTRAGDFGMRYRSLAEIGETPFHYGTHYSSAMIVSSYLIRLPPFVQSFILLQGGTFDHPDRLFFSIEGAWASSSKDNGSDVRELIPEFFYLPDFLTNINGYNFGVRQGGGGKVDNVVLPPWAKGDPKIFIAKNREALESPYVSQRLHQWIDLVFGFKQRGEIAVESLNVFHPLSYKGARDLDNITDPQERLITTGIIHNFGQTPHQIFTKPHPAREHDRCPIKRLDTSIAALTRVSYPLLESRERVASLIYVPKLDRLLCASPFRLNLPPHYDKFLEWGYTDNSVRFFLSDNRKPAGLFENLHIGQISTLIFADSKTLITAGEDCVVSIYMVQSSPSKPTVELQLRSSLFGHKTPVTHMAVSKAFSTILTVSQDGVAFLWDLNRLEFIRRLPLARPVECARINDVTGDVMLCSGQHVLLYTLNGELILDQNVCAGTHEPAVEDFVHACAFYQGSAQGAGNEWLENQLVFTGHKRGVVNVWRKTVGARTGRWMLEFVRRLDHVNLKSETGANVEAAITCVAPLAGLVYTGDDDGRVSRGRHFYMIRSLGCWSAPFRRSAVYTSIPLLVSILPSSPKLPLADQIYPRQGASHSVSSPYPVNFFLGPVGTVPVGRGFQISFENPKSESLALFHLGERSYDHVILFPTKAKGLGPNLTPNILVDFMNANGNILVTLSSGVTVPSSLVSLLSELDIQLPTDRTGLVVDHFNYDTASATDKHDVLVLAPPSPIRPDVKDFFGVGAGKNEALAFPRGVGAALGASELLTPILRAPRTAYSYNPKEQTEVADDLFAAGEQLALVSAFQARNSARLALVGSAEMLQDKWFDAEVSQADSKKAAKTFNREFAKRHHLEEAGATNESNPTIYGIKNDVKYTISLSEYAWTTWTPFTTPATDALQLEFSMLSPFHRLGLKPDTNNGASDAAVYSVKFKLPDQHGIFNFKINHKRPFLSNVEEKNTVSVRHMAHDEWPRSFVITGAWPWIAGVGVTVAGWVGFCALWMYSAPVGGKGGVKKTQ</sequence>
<dbReference type="SUPFAM" id="SSF49899">
    <property type="entry name" value="Concanavalin A-like lectins/glucanases"/>
    <property type="match status" value="1"/>
</dbReference>
<dbReference type="PANTHER" id="PTHR46108:SF4">
    <property type="entry name" value="BLUE CHEESE"/>
    <property type="match status" value="1"/>
</dbReference>
<evidence type="ECO:0000256" key="2">
    <source>
        <dbReference type="ARBA" id="ARBA00022737"/>
    </source>
</evidence>
<feature type="domain" description="BEACH" evidence="8">
    <location>
        <begin position="1862"/>
        <end position="2154"/>
    </location>
</feature>
<keyword evidence="2" id="KW-0677">Repeat</keyword>
<keyword evidence="1 5" id="KW-0853">WD repeat</keyword>
<dbReference type="InterPro" id="IPR055459">
    <property type="entry name" value="OST48_MD"/>
</dbReference>
<dbReference type="InterPro" id="IPR051944">
    <property type="entry name" value="BEACH_domain_protein"/>
</dbReference>
<dbReference type="InterPro" id="IPR056252">
    <property type="entry name" value="Alfy-like_Arm-like"/>
</dbReference>
<feature type="repeat" description="WD" evidence="5">
    <location>
        <begin position="2288"/>
        <end position="2329"/>
    </location>
</feature>
<dbReference type="RefSeq" id="XP_001222474.1">
    <property type="nucleotide sequence ID" value="XM_001222473.1"/>
</dbReference>
<dbReference type="SMART" id="SM00320">
    <property type="entry name" value="WD40"/>
    <property type="match status" value="3"/>
</dbReference>
<feature type="region of interest" description="Disordered" evidence="6">
    <location>
        <begin position="1579"/>
        <end position="1681"/>
    </location>
</feature>
<dbReference type="SMART" id="SM01026">
    <property type="entry name" value="Beach"/>
    <property type="match status" value="1"/>
</dbReference>
<organism evidence="10 11">
    <name type="scientific">Chaetomium globosum (strain ATCC 6205 / CBS 148.51 / DSM 1962 / NBRC 6347 / NRRL 1970)</name>
    <name type="common">Soil fungus</name>
    <dbReference type="NCBI Taxonomy" id="306901"/>
    <lineage>
        <taxon>Eukaryota</taxon>
        <taxon>Fungi</taxon>
        <taxon>Dikarya</taxon>
        <taxon>Ascomycota</taxon>
        <taxon>Pezizomycotina</taxon>
        <taxon>Sordariomycetes</taxon>
        <taxon>Sordariomycetidae</taxon>
        <taxon>Sordariales</taxon>
        <taxon>Chaetomiaceae</taxon>
        <taxon>Chaetomium</taxon>
    </lineage>
</organism>
<evidence type="ECO:0000256" key="4">
    <source>
        <dbReference type="ARBA" id="ARBA00073334"/>
    </source>
</evidence>
<dbReference type="eggNOG" id="KOG1788">
    <property type="taxonomic scope" value="Eukaryota"/>
</dbReference>
<dbReference type="InterPro" id="IPR036372">
    <property type="entry name" value="BEACH_dom_sf"/>
</dbReference>
<evidence type="ECO:0000313" key="10">
    <source>
        <dbReference type="EMBL" id="EAQ89760.1"/>
    </source>
</evidence>
<dbReference type="CDD" id="cd06071">
    <property type="entry name" value="Beach"/>
    <property type="match status" value="1"/>
</dbReference>
<dbReference type="eggNOG" id="KOG2754">
    <property type="taxonomic scope" value="Eukaryota"/>
</dbReference>
<feature type="compositionally biased region" description="Acidic residues" evidence="6">
    <location>
        <begin position="1659"/>
        <end position="1678"/>
    </location>
</feature>
<dbReference type="InterPro" id="IPR019775">
    <property type="entry name" value="WD40_repeat_CS"/>
</dbReference>
<dbReference type="VEuPathDB" id="FungiDB:CHGG_06379"/>
<dbReference type="InterPro" id="IPR013320">
    <property type="entry name" value="ConA-like_dom_sf"/>
</dbReference>
<accession>Q2H4N6</accession>
<dbReference type="Pfam" id="PF02138">
    <property type="entry name" value="Beach"/>
    <property type="match status" value="1"/>
</dbReference>
<dbReference type="FunFam" id="1.10.1540.10:FF:000001">
    <property type="entry name" value="neurobeachin isoform X1"/>
    <property type="match status" value="1"/>
</dbReference>
<reference evidence="11" key="1">
    <citation type="journal article" date="2015" name="Genome Announc.">
        <title>Draft genome sequence of the cellulolytic fungus Chaetomium globosum.</title>
        <authorList>
            <person name="Cuomo C.A."/>
            <person name="Untereiner W.A."/>
            <person name="Ma L.-J."/>
            <person name="Grabherr M."/>
            <person name="Birren B.W."/>
        </authorList>
    </citation>
    <scope>NUCLEOTIDE SEQUENCE [LARGE SCALE GENOMIC DNA]</scope>
    <source>
        <strain evidence="11">ATCC 6205 / CBS 148.51 / DSM 1962 / NBRC 6347 / NRRL 1970</strain>
    </source>
</reference>
<dbReference type="STRING" id="306901.Q2H4N6"/>
<dbReference type="Gene3D" id="2.130.10.10">
    <property type="entry name" value="YVTN repeat-like/Quinoprotein amine dehydrogenase"/>
    <property type="match status" value="1"/>
</dbReference>
<evidence type="ECO:0000256" key="1">
    <source>
        <dbReference type="ARBA" id="ARBA00022574"/>
    </source>
</evidence>
<dbReference type="InterPro" id="IPR023362">
    <property type="entry name" value="PH-BEACH_dom"/>
</dbReference>
<evidence type="ECO:0000256" key="7">
    <source>
        <dbReference type="SAM" id="Phobius"/>
    </source>
</evidence>
<dbReference type="InParanoid" id="Q2H4N6"/>
<feature type="region of interest" description="Disordered" evidence="6">
    <location>
        <begin position="1131"/>
        <end position="1150"/>
    </location>
</feature>
<dbReference type="UniPathway" id="UPA00378"/>
<dbReference type="CDD" id="cd01201">
    <property type="entry name" value="PH_BEACH"/>
    <property type="match status" value="1"/>
</dbReference>
<evidence type="ECO:0000256" key="5">
    <source>
        <dbReference type="PROSITE-ProRule" id="PRU00221"/>
    </source>
</evidence>
<dbReference type="SUPFAM" id="SSF50978">
    <property type="entry name" value="WD40 repeat-like"/>
    <property type="match status" value="1"/>
</dbReference>
<keyword evidence="7" id="KW-0472">Membrane</keyword>
<name>Q2H4N6_CHAGB</name>
<feature type="compositionally biased region" description="Polar residues" evidence="6">
    <location>
        <begin position="1588"/>
        <end position="1608"/>
    </location>
</feature>
<dbReference type="PROSITE" id="PS50082">
    <property type="entry name" value="WD_REPEATS_2"/>
    <property type="match status" value="1"/>
</dbReference>
<keyword evidence="7" id="KW-1133">Transmembrane helix</keyword>
<dbReference type="SUPFAM" id="SSF81837">
    <property type="entry name" value="BEACH domain"/>
    <property type="match status" value="1"/>
</dbReference>
<feature type="region of interest" description="Disordered" evidence="6">
    <location>
        <begin position="129"/>
        <end position="149"/>
    </location>
</feature>
<dbReference type="Gene3D" id="1.10.1540.10">
    <property type="entry name" value="BEACH domain"/>
    <property type="match status" value="1"/>
</dbReference>
<evidence type="ECO:0000256" key="6">
    <source>
        <dbReference type="SAM" id="MobiDB-lite"/>
    </source>
</evidence>
<dbReference type="Pfam" id="PF03345">
    <property type="entry name" value="OST48_N"/>
    <property type="match status" value="1"/>
</dbReference>
<comment type="function">
    <text evidence="3">May be involved in protein sorting and cell wall formation.</text>
</comment>
<dbReference type="PROSITE" id="PS51783">
    <property type="entry name" value="PH_BEACH"/>
    <property type="match status" value="1"/>
</dbReference>
<feature type="domain" description="BEACH-type PH" evidence="9">
    <location>
        <begin position="1690"/>
        <end position="1823"/>
    </location>
</feature>
<dbReference type="Pfam" id="PF23358">
    <property type="entry name" value="OST48_MD"/>
    <property type="match status" value="1"/>
</dbReference>
<keyword evidence="11" id="KW-1185">Reference proteome</keyword>
<dbReference type="EMBL" id="CH408031">
    <property type="protein sequence ID" value="EAQ89760.1"/>
    <property type="molecule type" value="Genomic_DNA"/>
</dbReference>
<dbReference type="PROSITE" id="PS50294">
    <property type="entry name" value="WD_REPEATS_REGION"/>
    <property type="match status" value="1"/>
</dbReference>
<dbReference type="SUPFAM" id="SSF50729">
    <property type="entry name" value="PH domain-like"/>
    <property type="match status" value="1"/>
</dbReference>
<feature type="region of interest" description="Disordered" evidence="6">
    <location>
        <begin position="1160"/>
        <end position="1186"/>
    </location>
</feature>
<dbReference type="Proteomes" id="UP000001056">
    <property type="component" value="Unassembled WGS sequence"/>
</dbReference>
<keyword evidence="7" id="KW-0812">Transmembrane</keyword>
<feature type="transmembrane region" description="Helical" evidence="7">
    <location>
        <begin position="2912"/>
        <end position="2935"/>
    </location>
</feature>
<dbReference type="InterPro" id="IPR055457">
    <property type="entry name" value="OST48_N"/>
</dbReference>
<dbReference type="HOGENOM" id="CLU_000175_2_1_1"/>
<dbReference type="GeneID" id="4390116"/>
<protein>
    <recommendedName>
        <fullName evidence="4">Beige protein homolog 1</fullName>
    </recommendedName>
</protein>
<dbReference type="Gene3D" id="2.30.29.30">
    <property type="entry name" value="Pleckstrin-homology domain (PH domain)/Phosphotyrosine-binding domain (PTB)"/>
    <property type="match status" value="1"/>
</dbReference>
<proteinExistence type="predicted"/>
<dbReference type="Pfam" id="PF13385">
    <property type="entry name" value="Laminin_G_3"/>
    <property type="match status" value="1"/>
</dbReference>
<evidence type="ECO:0000256" key="3">
    <source>
        <dbReference type="ARBA" id="ARBA00054699"/>
    </source>
</evidence>
<evidence type="ECO:0000259" key="8">
    <source>
        <dbReference type="PROSITE" id="PS50197"/>
    </source>
</evidence>
<dbReference type="InterPro" id="IPR011993">
    <property type="entry name" value="PH-like_dom_sf"/>
</dbReference>
<evidence type="ECO:0000259" key="9">
    <source>
        <dbReference type="PROSITE" id="PS51783"/>
    </source>
</evidence>
<dbReference type="PROSITE" id="PS50197">
    <property type="entry name" value="BEACH"/>
    <property type="match status" value="1"/>
</dbReference>
<dbReference type="InterPro" id="IPR000409">
    <property type="entry name" value="BEACH_dom"/>
</dbReference>
<dbReference type="PROSITE" id="PS00678">
    <property type="entry name" value="WD_REPEATS_1"/>
    <property type="match status" value="1"/>
</dbReference>
<dbReference type="InterPro" id="IPR001680">
    <property type="entry name" value="WD40_rpt"/>
</dbReference>
<dbReference type="OMA" id="EMSNFHY"/>
<dbReference type="InterPro" id="IPR036322">
    <property type="entry name" value="WD40_repeat_dom_sf"/>
</dbReference>
<dbReference type="PANTHER" id="PTHR46108">
    <property type="entry name" value="BLUE CHEESE"/>
    <property type="match status" value="1"/>
</dbReference>
<dbReference type="Pfam" id="PF14844">
    <property type="entry name" value="PH_BEACH"/>
    <property type="match status" value="1"/>
</dbReference>
<dbReference type="Pfam" id="PF23295">
    <property type="entry name" value="Arm_4"/>
    <property type="match status" value="1"/>
</dbReference>